<dbReference type="AlphaFoldDB" id="A0A6J8BCH9"/>
<protein>
    <submittedName>
        <fullName evidence="2">Uncharacterized protein</fullName>
    </submittedName>
</protein>
<reference evidence="2 3" key="1">
    <citation type="submission" date="2020-06" db="EMBL/GenBank/DDBJ databases">
        <authorList>
            <person name="Li R."/>
            <person name="Bekaert M."/>
        </authorList>
    </citation>
    <scope>NUCLEOTIDE SEQUENCE [LARGE SCALE GENOMIC DNA]</scope>
    <source>
        <strain evidence="3">wild</strain>
    </source>
</reference>
<feature type="compositionally biased region" description="Polar residues" evidence="1">
    <location>
        <begin position="19"/>
        <end position="35"/>
    </location>
</feature>
<dbReference type="Proteomes" id="UP000507470">
    <property type="component" value="Unassembled WGS sequence"/>
</dbReference>
<feature type="compositionally biased region" description="Polar residues" evidence="1">
    <location>
        <begin position="311"/>
        <end position="333"/>
    </location>
</feature>
<accession>A0A6J8BCH9</accession>
<evidence type="ECO:0000313" key="2">
    <source>
        <dbReference type="EMBL" id="CAC5381283.1"/>
    </source>
</evidence>
<dbReference type="OrthoDB" id="6629126at2759"/>
<dbReference type="EMBL" id="CACVKT020003039">
    <property type="protein sequence ID" value="CAC5381283.1"/>
    <property type="molecule type" value="Genomic_DNA"/>
</dbReference>
<evidence type="ECO:0000256" key="1">
    <source>
        <dbReference type="SAM" id="MobiDB-lite"/>
    </source>
</evidence>
<evidence type="ECO:0000313" key="3">
    <source>
        <dbReference type="Proteomes" id="UP000507470"/>
    </source>
</evidence>
<sequence length="333" mass="37135">MTAAPSQTEHDVVPPRMQIPTSNAPGPSTMSNSSVDLPNNEDSVIPVYSQNTNEQGTFQNFESNVNSVHEIPSISNDLGNNVSSDIRQKILNGEYIDLGWLLSNSVPIDDNSNTLIIKDCVLQSKPKASTVKINSISQEQAWSRWLKAIQHGLKQYIEDVLLIIRRVARAQTTAHFDEAISNLKESYFWITHIGRIIPEDSADHTSIGSIELSNGVVLELKHFLEKNGKGIWELAQLISNLFSVFALTNPKSIQSKIHRLCELKKKLNSKKKVPGYKNISDLLSKSFEPPVKQVPTFSIAANELEHEQEESPANSSRFEPELTCNTSVQTETF</sequence>
<proteinExistence type="predicted"/>
<keyword evidence="3" id="KW-1185">Reference proteome</keyword>
<organism evidence="2 3">
    <name type="scientific">Mytilus coruscus</name>
    <name type="common">Sea mussel</name>
    <dbReference type="NCBI Taxonomy" id="42192"/>
    <lineage>
        <taxon>Eukaryota</taxon>
        <taxon>Metazoa</taxon>
        <taxon>Spiralia</taxon>
        <taxon>Lophotrochozoa</taxon>
        <taxon>Mollusca</taxon>
        <taxon>Bivalvia</taxon>
        <taxon>Autobranchia</taxon>
        <taxon>Pteriomorphia</taxon>
        <taxon>Mytilida</taxon>
        <taxon>Mytiloidea</taxon>
        <taxon>Mytilidae</taxon>
        <taxon>Mytilinae</taxon>
        <taxon>Mytilus</taxon>
    </lineage>
</organism>
<feature type="region of interest" description="Disordered" evidence="1">
    <location>
        <begin position="298"/>
        <end position="333"/>
    </location>
</feature>
<feature type="region of interest" description="Disordered" evidence="1">
    <location>
        <begin position="1"/>
        <end position="35"/>
    </location>
</feature>
<gene>
    <name evidence="2" type="ORF">MCOR_17177</name>
</gene>
<name>A0A6J8BCH9_MYTCO</name>